<evidence type="ECO:0000256" key="4">
    <source>
        <dbReference type="SAM" id="MobiDB-lite"/>
    </source>
</evidence>
<dbReference type="Pfam" id="PF00886">
    <property type="entry name" value="Ribosomal_S16"/>
    <property type="match status" value="1"/>
</dbReference>
<dbReference type="PANTHER" id="PTHR12919">
    <property type="entry name" value="30S RIBOSOMAL PROTEIN S16"/>
    <property type="match status" value="1"/>
</dbReference>
<keyword evidence="2 3" id="KW-0687">Ribonucleoprotein</keyword>
<protein>
    <recommendedName>
        <fullName evidence="3">Small ribosomal subunit protein bS16</fullName>
    </recommendedName>
</protein>
<feature type="compositionally biased region" description="Basic and acidic residues" evidence="4">
    <location>
        <begin position="93"/>
        <end position="123"/>
    </location>
</feature>
<keyword evidence="1 3" id="KW-0689">Ribosomal protein</keyword>
<evidence type="ECO:0000256" key="2">
    <source>
        <dbReference type="ARBA" id="ARBA00023274"/>
    </source>
</evidence>
<evidence type="ECO:0000313" key="5">
    <source>
        <dbReference type="EMBL" id="MCA9380769.1"/>
    </source>
</evidence>
<dbReference type="GO" id="GO:0015935">
    <property type="term" value="C:small ribosomal subunit"/>
    <property type="evidence" value="ECO:0007669"/>
    <property type="project" value="TreeGrafter"/>
</dbReference>
<accession>A0A955IAB1</accession>
<evidence type="ECO:0000256" key="3">
    <source>
        <dbReference type="HAMAP-Rule" id="MF_00385"/>
    </source>
</evidence>
<sequence>MVRMRLTRVGRKNNPSYRIVVTPKREKRDSKAIEYLGHFSPLTKTIELNKERIEYWLSVGAQPSDTVKRLLIKEKILKEDKKAKPFAKKAGRKKSERDAAEADKKEQEKAAKEAEKEAAKAEAETASEEVATEEEKVEESAE</sequence>
<dbReference type="AlphaFoldDB" id="A0A955IAB1"/>
<dbReference type="InterPro" id="IPR023803">
    <property type="entry name" value="Ribosomal_bS16_dom_sf"/>
</dbReference>
<comment type="similarity">
    <text evidence="3">Belongs to the bacterial ribosomal protein bS16 family.</text>
</comment>
<dbReference type="Proteomes" id="UP000775877">
    <property type="component" value="Unassembled WGS sequence"/>
</dbReference>
<dbReference type="PANTHER" id="PTHR12919:SF20">
    <property type="entry name" value="SMALL RIBOSOMAL SUBUNIT PROTEIN BS16M"/>
    <property type="match status" value="1"/>
</dbReference>
<dbReference type="InterPro" id="IPR000307">
    <property type="entry name" value="Ribosomal_bS16"/>
</dbReference>
<gene>
    <name evidence="3 5" type="primary">rpsP</name>
    <name evidence="5" type="ORF">KC678_00700</name>
</gene>
<reference evidence="5" key="1">
    <citation type="submission" date="2020-04" db="EMBL/GenBank/DDBJ databases">
        <authorList>
            <person name="Zhang T."/>
        </authorList>
    </citation>
    <scope>NUCLEOTIDE SEQUENCE</scope>
    <source>
        <strain evidence="5">HKST-UBA13</strain>
    </source>
</reference>
<dbReference type="EMBL" id="JAGQLJ010000013">
    <property type="protein sequence ID" value="MCA9380769.1"/>
    <property type="molecule type" value="Genomic_DNA"/>
</dbReference>
<organism evidence="5 6">
    <name type="scientific">Candidatus Dojkabacteria bacterium</name>
    <dbReference type="NCBI Taxonomy" id="2099670"/>
    <lineage>
        <taxon>Bacteria</taxon>
        <taxon>Candidatus Dojkabacteria</taxon>
    </lineage>
</organism>
<evidence type="ECO:0000256" key="1">
    <source>
        <dbReference type="ARBA" id="ARBA00022980"/>
    </source>
</evidence>
<evidence type="ECO:0000313" key="6">
    <source>
        <dbReference type="Proteomes" id="UP000775877"/>
    </source>
</evidence>
<name>A0A955IAB1_9BACT</name>
<proteinExistence type="inferred from homology"/>
<dbReference type="GO" id="GO:0003735">
    <property type="term" value="F:structural constituent of ribosome"/>
    <property type="evidence" value="ECO:0007669"/>
    <property type="project" value="InterPro"/>
</dbReference>
<reference evidence="5" key="2">
    <citation type="journal article" date="2021" name="Microbiome">
        <title>Successional dynamics and alternative stable states in a saline activated sludge microbial community over 9 years.</title>
        <authorList>
            <person name="Wang Y."/>
            <person name="Ye J."/>
            <person name="Ju F."/>
            <person name="Liu L."/>
            <person name="Boyd J.A."/>
            <person name="Deng Y."/>
            <person name="Parks D.H."/>
            <person name="Jiang X."/>
            <person name="Yin X."/>
            <person name="Woodcroft B.J."/>
            <person name="Tyson G.W."/>
            <person name="Hugenholtz P."/>
            <person name="Polz M.F."/>
            <person name="Zhang T."/>
        </authorList>
    </citation>
    <scope>NUCLEOTIDE SEQUENCE</scope>
    <source>
        <strain evidence="5">HKST-UBA13</strain>
    </source>
</reference>
<dbReference type="NCBIfam" id="TIGR00002">
    <property type="entry name" value="S16"/>
    <property type="match status" value="1"/>
</dbReference>
<dbReference type="InterPro" id="IPR020592">
    <property type="entry name" value="Ribosomal_bS16_CS"/>
</dbReference>
<dbReference type="GO" id="GO:0005737">
    <property type="term" value="C:cytoplasm"/>
    <property type="evidence" value="ECO:0007669"/>
    <property type="project" value="UniProtKB-ARBA"/>
</dbReference>
<feature type="region of interest" description="Disordered" evidence="4">
    <location>
        <begin position="83"/>
        <end position="142"/>
    </location>
</feature>
<dbReference type="HAMAP" id="MF_00385">
    <property type="entry name" value="Ribosomal_bS16"/>
    <property type="match status" value="1"/>
</dbReference>
<dbReference type="PROSITE" id="PS00732">
    <property type="entry name" value="RIBOSOMAL_S16"/>
    <property type="match status" value="1"/>
</dbReference>
<dbReference type="Gene3D" id="3.30.1320.10">
    <property type="match status" value="1"/>
</dbReference>
<comment type="caution">
    <text evidence="5">The sequence shown here is derived from an EMBL/GenBank/DDBJ whole genome shotgun (WGS) entry which is preliminary data.</text>
</comment>
<dbReference type="GO" id="GO:0006412">
    <property type="term" value="P:translation"/>
    <property type="evidence" value="ECO:0007669"/>
    <property type="project" value="UniProtKB-UniRule"/>
</dbReference>
<feature type="compositionally biased region" description="Acidic residues" evidence="4">
    <location>
        <begin position="125"/>
        <end position="142"/>
    </location>
</feature>
<dbReference type="SUPFAM" id="SSF54565">
    <property type="entry name" value="Ribosomal protein S16"/>
    <property type="match status" value="1"/>
</dbReference>